<gene>
    <name evidence="13" type="primary">metF</name>
    <name evidence="13" type="ORF">RM530_10575</name>
</gene>
<protein>
    <recommendedName>
        <fullName evidence="12">Methylenetetrahydrofolate reductase</fullName>
        <ecNumber evidence="12">1.5.1.54</ecNumber>
    </recommendedName>
</protein>
<keyword evidence="9" id="KW-0486">Methionine biosynthesis</keyword>
<comment type="pathway">
    <text evidence="10">Amino-acid biosynthesis; L-methionine biosynthesis via de novo pathway.</text>
</comment>
<evidence type="ECO:0000256" key="7">
    <source>
        <dbReference type="ARBA" id="ARBA00023002"/>
    </source>
</evidence>
<evidence type="ECO:0000256" key="8">
    <source>
        <dbReference type="ARBA" id="ARBA00023027"/>
    </source>
</evidence>
<keyword evidence="5 12" id="KW-0285">Flavoprotein</keyword>
<dbReference type="GO" id="GO:0004489">
    <property type="term" value="F:methylenetetrahydrofolate reductase [NAD(P)H] activity"/>
    <property type="evidence" value="ECO:0007669"/>
    <property type="project" value="UniProtKB-EC"/>
</dbReference>
<evidence type="ECO:0000256" key="11">
    <source>
        <dbReference type="ARBA" id="ARBA00048628"/>
    </source>
</evidence>
<dbReference type="RefSeq" id="WP_311365194.1">
    <property type="nucleotide sequence ID" value="NZ_JAVRIC010000013.1"/>
</dbReference>
<dbReference type="NCBIfam" id="TIGR00676">
    <property type="entry name" value="fadh2"/>
    <property type="match status" value="1"/>
</dbReference>
<comment type="pathway">
    <text evidence="2 12">One-carbon metabolism; tetrahydrofolate interconversion.</text>
</comment>
<reference evidence="13 14" key="1">
    <citation type="submission" date="2023-09" db="EMBL/GenBank/DDBJ databases">
        <authorList>
            <person name="Rey-Velasco X."/>
        </authorList>
    </citation>
    <scope>NUCLEOTIDE SEQUENCE [LARGE SCALE GENOMIC DNA]</scope>
    <source>
        <strain evidence="13 14">W345</strain>
    </source>
</reference>
<name>A0ABU2WJU1_9GAMM</name>
<dbReference type="Proteomes" id="UP001254608">
    <property type="component" value="Unassembled WGS sequence"/>
</dbReference>
<evidence type="ECO:0000256" key="6">
    <source>
        <dbReference type="ARBA" id="ARBA00022827"/>
    </source>
</evidence>
<sequence length="295" mass="32123">MTPHTSHLTPQALSFSFELFPPRTPQGKEKLPAIIGKLAAVQPNYFSVTYGAGGSAQDGTYDTVVKVVEQTGVAAAPHLSCVGSTRAHIAELLDRYRAAGVKRIVALRGDLPATAMDAGAPGEFRYANELVSFIREQHGEHFRIEVAAYPEMHPQAPDPRGDFDNFVRKVNAGAHAAITQYFFAPDAYFDFMERCAKAGVEVPVIPGIMPILNGAQLLRFSDACGAEVPRWIRLRLAEFGDDKASLQDFGLEVVARLAETLLAGGAPGLHFYTLNQAEPTLRLWRALRLPEPLSP</sequence>
<keyword evidence="7 12" id="KW-0560">Oxidoreductase</keyword>
<evidence type="ECO:0000256" key="5">
    <source>
        <dbReference type="ARBA" id="ARBA00022630"/>
    </source>
</evidence>
<comment type="caution">
    <text evidence="13">The sequence shown here is derived from an EMBL/GenBank/DDBJ whole genome shotgun (WGS) entry which is preliminary data.</text>
</comment>
<comment type="cofactor">
    <cofactor evidence="1 12">
        <name>FAD</name>
        <dbReference type="ChEBI" id="CHEBI:57692"/>
    </cofactor>
</comment>
<evidence type="ECO:0000256" key="10">
    <source>
        <dbReference type="ARBA" id="ARBA00034478"/>
    </source>
</evidence>
<keyword evidence="14" id="KW-1185">Reference proteome</keyword>
<dbReference type="EC" id="1.5.1.54" evidence="12"/>
<proteinExistence type="inferred from homology"/>
<evidence type="ECO:0000256" key="1">
    <source>
        <dbReference type="ARBA" id="ARBA00001974"/>
    </source>
</evidence>
<dbReference type="EMBL" id="JAVRIC010000013">
    <property type="protein sequence ID" value="MDT0497803.1"/>
    <property type="molecule type" value="Genomic_DNA"/>
</dbReference>
<dbReference type="Gene3D" id="3.20.20.220">
    <property type="match status" value="1"/>
</dbReference>
<evidence type="ECO:0000256" key="9">
    <source>
        <dbReference type="ARBA" id="ARBA00023167"/>
    </source>
</evidence>
<evidence type="ECO:0000256" key="3">
    <source>
        <dbReference type="ARBA" id="ARBA00006743"/>
    </source>
</evidence>
<evidence type="ECO:0000256" key="2">
    <source>
        <dbReference type="ARBA" id="ARBA00004777"/>
    </source>
</evidence>
<dbReference type="InterPro" id="IPR004620">
    <property type="entry name" value="MTHF_reductase_bac"/>
</dbReference>
<keyword evidence="6 12" id="KW-0274">FAD</keyword>
<comment type="catalytic activity">
    <reaction evidence="11">
        <text>(6S)-5-methyl-5,6,7,8-tetrahydrofolate + NAD(+) = (6R)-5,10-methylene-5,6,7,8-tetrahydrofolate + NADH + H(+)</text>
        <dbReference type="Rhea" id="RHEA:19821"/>
        <dbReference type="ChEBI" id="CHEBI:15378"/>
        <dbReference type="ChEBI" id="CHEBI:15636"/>
        <dbReference type="ChEBI" id="CHEBI:18608"/>
        <dbReference type="ChEBI" id="CHEBI:57540"/>
        <dbReference type="ChEBI" id="CHEBI:57945"/>
        <dbReference type="EC" id="1.5.1.54"/>
    </reaction>
    <physiologicalReaction direction="right-to-left" evidence="11">
        <dbReference type="Rhea" id="RHEA:19823"/>
    </physiologicalReaction>
</comment>
<dbReference type="SUPFAM" id="SSF51730">
    <property type="entry name" value="FAD-linked oxidoreductase"/>
    <property type="match status" value="1"/>
</dbReference>
<comment type="similarity">
    <text evidence="3 12">Belongs to the methylenetetrahydrofolate reductase family.</text>
</comment>
<dbReference type="InterPro" id="IPR003171">
    <property type="entry name" value="Mehydrof_redctse-like"/>
</dbReference>
<dbReference type="CDD" id="cd00537">
    <property type="entry name" value="MTHFR"/>
    <property type="match status" value="1"/>
</dbReference>
<dbReference type="Pfam" id="PF02219">
    <property type="entry name" value="MTHFR"/>
    <property type="match status" value="1"/>
</dbReference>
<evidence type="ECO:0000256" key="12">
    <source>
        <dbReference type="RuleBase" id="RU003862"/>
    </source>
</evidence>
<dbReference type="InterPro" id="IPR029041">
    <property type="entry name" value="FAD-linked_oxidoreductase-like"/>
</dbReference>
<organism evidence="13 14">
    <name type="scientific">Banduia mediterranea</name>
    <dbReference type="NCBI Taxonomy" id="3075609"/>
    <lineage>
        <taxon>Bacteria</taxon>
        <taxon>Pseudomonadati</taxon>
        <taxon>Pseudomonadota</taxon>
        <taxon>Gammaproteobacteria</taxon>
        <taxon>Nevskiales</taxon>
        <taxon>Algiphilaceae</taxon>
        <taxon>Banduia</taxon>
    </lineage>
</organism>
<keyword evidence="8" id="KW-0520">NAD</keyword>
<accession>A0ABU2WJU1</accession>
<evidence type="ECO:0000256" key="4">
    <source>
        <dbReference type="ARBA" id="ARBA00022605"/>
    </source>
</evidence>
<dbReference type="PANTHER" id="PTHR45754">
    <property type="entry name" value="METHYLENETETRAHYDROFOLATE REDUCTASE"/>
    <property type="match status" value="1"/>
</dbReference>
<evidence type="ECO:0000313" key="13">
    <source>
        <dbReference type="EMBL" id="MDT0497803.1"/>
    </source>
</evidence>
<dbReference type="PANTHER" id="PTHR45754:SF3">
    <property type="entry name" value="METHYLENETETRAHYDROFOLATE REDUCTASE (NADPH)"/>
    <property type="match status" value="1"/>
</dbReference>
<keyword evidence="4" id="KW-0028">Amino-acid biosynthesis</keyword>
<evidence type="ECO:0000313" key="14">
    <source>
        <dbReference type="Proteomes" id="UP001254608"/>
    </source>
</evidence>